<dbReference type="KEGG" id="halu:HUG12_15350"/>
<proteinExistence type="predicted"/>
<dbReference type="EMBL" id="CP058579">
    <property type="protein sequence ID" value="QLG63032.1"/>
    <property type="molecule type" value="Genomic_DNA"/>
</dbReference>
<reference evidence="3 4" key="1">
    <citation type="submission" date="2020-06" db="EMBL/GenBank/DDBJ databases">
        <title>NJ-3-1, isolated from saline soil.</title>
        <authorList>
            <person name="Cui H.L."/>
            <person name="Shi X."/>
        </authorList>
    </citation>
    <scope>NUCLEOTIDE SEQUENCE [LARGE SCALE GENOMIC DNA]</scope>
    <source>
        <strain evidence="3 4">NJ-3-1</strain>
    </source>
</reference>
<feature type="transmembrane region" description="Helical" evidence="2">
    <location>
        <begin position="195"/>
        <end position="217"/>
    </location>
</feature>
<dbReference type="Pfam" id="PF24400">
    <property type="entry name" value="DUF7544"/>
    <property type="match status" value="1"/>
</dbReference>
<keyword evidence="2" id="KW-1133">Transmembrane helix</keyword>
<name>A0A7D5LBV3_9EURY</name>
<dbReference type="GeneID" id="56038863"/>
<evidence type="ECO:0000256" key="2">
    <source>
        <dbReference type="SAM" id="Phobius"/>
    </source>
</evidence>
<feature type="transmembrane region" description="Helical" evidence="2">
    <location>
        <begin position="255"/>
        <end position="275"/>
    </location>
</feature>
<protein>
    <submittedName>
        <fullName evidence="3">Uncharacterized protein</fullName>
    </submittedName>
</protein>
<dbReference type="RefSeq" id="WP_179269617.1">
    <property type="nucleotide sequence ID" value="NZ_CP058579.1"/>
</dbReference>
<organism evidence="3 4">
    <name type="scientific">Halorarum salinum</name>
    <dbReference type="NCBI Taxonomy" id="2743089"/>
    <lineage>
        <taxon>Archaea</taxon>
        <taxon>Methanobacteriati</taxon>
        <taxon>Methanobacteriota</taxon>
        <taxon>Stenosarchaea group</taxon>
        <taxon>Halobacteria</taxon>
        <taxon>Halobacteriales</taxon>
        <taxon>Haloferacaceae</taxon>
        <taxon>Halorarum</taxon>
    </lineage>
</organism>
<feature type="region of interest" description="Disordered" evidence="1">
    <location>
        <begin position="365"/>
        <end position="427"/>
    </location>
</feature>
<gene>
    <name evidence="3" type="ORF">HUG12_15350</name>
</gene>
<dbReference type="Proteomes" id="UP000509626">
    <property type="component" value="Chromosome"/>
</dbReference>
<keyword evidence="2" id="KW-0812">Transmembrane</keyword>
<dbReference type="AlphaFoldDB" id="A0A7D5LBV3"/>
<evidence type="ECO:0000313" key="3">
    <source>
        <dbReference type="EMBL" id="QLG63032.1"/>
    </source>
</evidence>
<dbReference type="InterPro" id="IPR055966">
    <property type="entry name" value="DUF7544"/>
</dbReference>
<feature type="transmembrane region" description="Helical" evidence="2">
    <location>
        <begin position="157"/>
        <end position="183"/>
    </location>
</feature>
<evidence type="ECO:0000313" key="4">
    <source>
        <dbReference type="Proteomes" id="UP000509626"/>
    </source>
</evidence>
<sequence>MSWYAVDAIDDALNATRAFLFPFSLGRWARLALVTLFLGGGGAGVQNVFQYADSLGQFAGPGAPGPVGGPSALAPLAGGATTPDPVLLAQAGGGVPNALPFALGLVGLVVIAVFVLLALLFTVLGPVFEFVFVDVIATDDVRVRSAFRRNFWKGMRLLAFSIGLGILFAVPIVLAGAVLFGVGATGFTGMEFADFGVGGAVALLVLLLGWMLLFSLVYGFTRQFVVPVMFVDDVGVLSGWSTVWGLLRAEVGQSVLYVALHFLVGIGVALVRALLALVALVPVGIVAVAVGFGFGAVAGGAVSPDIGVGVGVIAGGAVGLLLYFLLVFLPLNVLTRTYLRTYELAALAGFDGSYDVLARYRDGGAGTGPGGDDRGDGDDDRGDGFDGSEGTDRDADDGFGEFVPAEDLVDEDDRRRGAVGAAVVAPA</sequence>
<feature type="transmembrane region" description="Helical" evidence="2">
    <location>
        <begin position="308"/>
        <end position="331"/>
    </location>
</feature>
<feature type="transmembrane region" description="Helical" evidence="2">
    <location>
        <begin position="280"/>
        <end position="302"/>
    </location>
</feature>
<dbReference type="OrthoDB" id="137652at2157"/>
<evidence type="ECO:0000256" key="1">
    <source>
        <dbReference type="SAM" id="MobiDB-lite"/>
    </source>
</evidence>
<feature type="compositionally biased region" description="Low complexity" evidence="1">
    <location>
        <begin position="418"/>
        <end position="427"/>
    </location>
</feature>
<feature type="transmembrane region" description="Helical" evidence="2">
    <location>
        <begin position="224"/>
        <end position="243"/>
    </location>
</feature>
<accession>A0A7D5LBV3</accession>
<feature type="transmembrane region" description="Helical" evidence="2">
    <location>
        <begin position="103"/>
        <end position="136"/>
    </location>
</feature>
<keyword evidence="4" id="KW-1185">Reference proteome</keyword>
<keyword evidence="2" id="KW-0472">Membrane</keyword>